<organism evidence="3 4">
    <name type="scientific">Sphingomonas dokdonensis</name>
    <dbReference type="NCBI Taxonomy" id="344880"/>
    <lineage>
        <taxon>Bacteria</taxon>
        <taxon>Pseudomonadati</taxon>
        <taxon>Pseudomonadota</taxon>
        <taxon>Alphaproteobacteria</taxon>
        <taxon>Sphingomonadales</taxon>
        <taxon>Sphingomonadaceae</taxon>
        <taxon>Sphingomonas</taxon>
    </lineage>
</organism>
<dbReference type="PROSITE" id="PS50206">
    <property type="entry name" value="RHODANESE_3"/>
    <property type="match status" value="1"/>
</dbReference>
<keyword evidence="4" id="KW-1185">Reference proteome</keyword>
<protein>
    <recommendedName>
        <fullName evidence="2">Rhodanese domain-containing protein</fullName>
    </recommendedName>
</protein>
<name>A0A245ZVA1_9SPHN</name>
<sequence length="145" mass="15231">MSFLLFVLAQTTTTPVGPVLVTPEQIATARKLLEDGLRDYQGSRFRNFRAVRAADQLALCGEANTRNGAGGLTGWQQLGVVIEGSYQRLVDVAPNGYTGLAEFTRVCIAHAHNPAAGDRDVGPAGAIEGTDDLTPALQPAVTPVG</sequence>
<gene>
    <name evidence="3" type="ORF">SPDO_05310</name>
</gene>
<evidence type="ECO:0000313" key="3">
    <source>
        <dbReference type="EMBL" id="OWK33650.1"/>
    </source>
</evidence>
<evidence type="ECO:0000256" key="1">
    <source>
        <dbReference type="SAM" id="MobiDB-lite"/>
    </source>
</evidence>
<feature type="domain" description="Rhodanese" evidence="2">
    <location>
        <begin position="48"/>
        <end position="84"/>
    </location>
</feature>
<dbReference type="InterPro" id="IPR001763">
    <property type="entry name" value="Rhodanese-like_dom"/>
</dbReference>
<dbReference type="Proteomes" id="UP000197290">
    <property type="component" value="Unassembled WGS sequence"/>
</dbReference>
<evidence type="ECO:0000313" key="4">
    <source>
        <dbReference type="Proteomes" id="UP000197290"/>
    </source>
</evidence>
<dbReference type="EMBL" id="NBBI01000001">
    <property type="protein sequence ID" value="OWK33650.1"/>
    <property type="molecule type" value="Genomic_DNA"/>
</dbReference>
<reference evidence="3 4" key="1">
    <citation type="submission" date="2017-03" db="EMBL/GenBank/DDBJ databases">
        <title>Genome sequence of Sphingomonas dokdonensis DSM 21029.</title>
        <authorList>
            <person name="Poehlein A."/>
            <person name="Wuebbeler J.H."/>
            <person name="Steinbuechel A."/>
            <person name="Daniel R."/>
        </authorList>
    </citation>
    <scope>NUCLEOTIDE SEQUENCE [LARGE SCALE GENOMIC DNA]</scope>
    <source>
        <strain evidence="3 4">DSM 21029</strain>
    </source>
</reference>
<evidence type="ECO:0000259" key="2">
    <source>
        <dbReference type="PROSITE" id="PS50206"/>
    </source>
</evidence>
<feature type="region of interest" description="Disordered" evidence="1">
    <location>
        <begin position="118"/>
        <end position="145"/>
    </location>
</feature>
<accession>A0A245ZVA1</accession>
<proteinExistence type="predicted"/>
<comment type="caution">
    <text evidence="3">The sequence shown here is derived from an EMBL/GenBank/DDBJ whole genome shotgun (WGS) entry which is preliminary data.</text>
</comment>
<dbReference type="AlphaFoldDB" id="A0A245ZVA1"/>